<evidence type="ECO:0000256" key="3">
    <source>
        <dbReference type="ARBA" id="ARBA00023004"/>
    </source>
</evidence>
<keyword evidence="2" id="KW-0479">Metal-binding</keyword>
<dbReference type="GO" id="GO:0046872">
    <property type="term" value="F:metal ion binding"/>
    <property type="evidence" value="ECO:0007669"/>
    <property type="project" value="UniProtKB-KW"/>
</dbReference>
<dbReference type="AlphaFoldDB" id="B7K8F8"/>
<dbReference type="Gene3D" id="3.20.20.70">
    <property type="entry name" value="Aldolase class I"/>
    <property type="match status" value="1"/>
</dbReference>
<dbReference type="InterPro" id="IPR058240">
    <property type="entry name" value="rSAM_sf"/>
</dbReference>
<sequence>MYKLSKNKIITNRYCEINVVHHCNLSCRACSHLAPTLPKYFVDPDQIYQDLSILSKVYLPRGVKLVGGEPLLHPNILEVIEAIRTSQISNFVKLVTNGHLLTKVPELFWEKIDAVDISMYPNQSLNSDTIKELKQRAKLHNTILQTYYWDNFRESYSELGTKNKNLTKRIYSSCALAHIWRVHTISEGYFYKCPQSLFIPKVIQKGSLQKDGLKIDDSPNFLEKLLAYLTSKDPLESCSNCLGCVGKLIPHEQINPKQWRSKQEVPTEELIDLDYLNFLEKQPYKARGTYRELSLPTKINHKITEIFNNYQP</sequence>
<dbReference type="Pfam" id="PF04055">
    <property type="entry name" value="Radical_SAM"/>
    <property type="match status" value="1"/>
</dbReference>
<dbReference type="InterPro" id="IPR013785">
    <property type="entry name" value="Aldolase_TIM"/>
</dbReference>
<gene>
    <name evidence="6" type="ordered locus">PCC7424_1476</name>
</gene>
<evidence type="ECO:0000313" key="7">
    <source>
        <dbReference type="Proteomes" id="UP000002384"/>
    </source>
</evidence>
<evidence type="ECO:0000256" key="1">
    <source>
        <dbReference type="ARBA" id="ARBA00022691"/>
    </source>
</evidence>
<dbReference type="eggNOG" id="COG2896">
    <property type="taxonomic scope" value="Bacteria"/>
</dbReference>
<dbReference type="SFLD" id="SFLDG01119">
    <property type="entry name" value="spectinomycin_biosynthesis_(Sp"/>
    <property type="match status" value="1"/>
</dbReference>
<accession>B7K8F8</accession>
<dbReference type="PANTHER" id="PTHR11228:SF7">
    <property type="entry name" value="PQQA PEPTIDE CYCLASE"/>
    <property type="match status" value="1"/>
</dbReference>
<dbReference type="OrthoDB" id="9782387at2"/>
<evidence type="ECO:0000313" key="6">
    <source>
        <dbReference type="EMBL" id="ACK69918.1"/>
    </source>
</evidence>
<reference evidence="7" key="1">
    <citation type="journal article" date="2011" name="MBio">
        <title>Novel metabolic attributes of the genus Cyanothece, comprising a group of unicellular nitrogen-fixing Cyanobacteria.</title>
        <authorList>
            <person name="Bandyopadhyay A."/>
            <person name="Elvitigala T."/>
            <person name="Welsh E."/>
            <person name="Stockel J."/>
            <person name="Liberton M."/>
            <person name="Min H."/>
            <person name="Sherman L.A."/>
            <person name="Pakrasi H.B."/>
        </authorList>
    </citation>
    <scope>NUCLEOTIDE SEQUENCE [LARGE SCALE GENOMIC DNA]</scope>
    <source>
        <strain evidence="7">PCC 7424</strain>
    </source>
</reference>
<dbReference type="GO" id="GO:0003824">
    <property type="term" value="F:catalytic activity"/>
    <property type="evidence" value="ECO:0007669"/>
    <property type="project" value="InterPro"/>
</dbReference>
<dbReference type="HOGENOM" id="CLU_069362_0_0_3"/>
<dbReference type="STRING" id="65393.PCC7424_1476"/>
<evidence type="ECO:0000256" key="2">
    <source>
        <dbReference type="ARBA" id="ARBA00022723"/>
    </source>
</evidence>
<proteinExistence type="predicted"/>
<dbReference type="SFLD" id="SFLDS00029">
    <property type="entry name" value="Radical_SAM"/>
    <property type="match status" value="1"/>
</dbReference>
<keyword evidence="7" id="KW-1185">Reference proteome</keyword>
<keyword evidence="3" id="KW-0408">Iron</keyword>
<name>B7K8F8_GLOC7</name>
<organism evidence="6 7">
    <name type="scientific">Gloeothece citriformis (strain PCC 7424)</name>
    <name type="common">Cyanothece sp. (strain PCC 7424)</name>
    <dbReference type="NCBI Taxonomy" id="65393"/>
    <lineage>
        <taxon>Bacteria</taxon>
        <taxon>Bacillati</taxon>
        <taxon>Cyanobacteriota</taxon>
        <taxon>Cyanophyceae</taxon>
        <taxon>Oscillatoriophycideae</taxon>
        <taxon>Chroococcales</taxon>
        <taxon>Aphanothecaceae</taxon>
        <taxon>Gloeothece</taxon>
        <taxon>Gloeothece citriformis</taxon>
    </lineage>
</organism>
<dbReference type="EMBL" id="CP001291">
    <property type="protein sequence ID" value="ACK69918.1"/>
    <property type="molecule type" value="Genomic_DNA"/>
</dbReference>
<dbReference type="CDD" id="cd01335">
    <property type="entry name" value="Radical_SAM"/>
    <property type="match status" value="1"/>
</dbReference>
<feature type="domain" description="Radical SAM core" evidence="5">
    <location>
        <begin position="17"/>
        <end position="118"/>
    </location>
</feature>
<dbReference type="InterPro" id="IPR007197">
    <property type="entry name" value="rSAM"/>
</dbReference>
<dbReference type="SUPFAM" id="SSF102114">
    <property type="entry name" value="Radical SAM enzymes"/>
    <property type="match status" value="1"/>
</dbReference>
<keyword evidence="4" id="KW-0411">Iron-sulfur</keyword>
<dbReference type="PANTHER" id="PTHR11228">
    <property type="entry name" value="RADICAL SAM DOMAIN PROTEIN"/>
    <property type="match status" value="1"/>
</dbReference>
<dbReference type="RefSeq" id="WP_012598863.1">
    <property type="nucleotide sequence ID" value="NC_011729.1"/>
</dbReference>
<keyword evidence="1" id="KW-0949">S-adenosyl-L-methionine</keyword>
<dbReference type="InterPro" id="IPR050377">
    <property type="entry name" value="Radical_SAM_PqqE_MftC-like"/>
</dbReference>
<protein>
    <submittedName>
        <fullName evidence="6">Radical SAM domain protein</fullName>
    </submittedName>
</protein>
<dbReference type="InterPro" id="IPR034508">
    <property type="entry name" value="Spectinomycin_biosynthesis"/>
</dbReference>
<evidence type="ECO:0000259" key="5">
    <source>
        <dbReference type="Pfam" id="PF04055"/>
    </source>
</evidence>
<dbReference type="KEGG" id="cyc:PCC7424_1476"/>
<evidence type="ECO:0000256" key="4">
    <source>
        <dbReference type="ARBA" id="ARBA00023014"/>
    </source>
</evidence>
<dbReference type="GO" id="GO:0051536">
    <property type="term" value="F:iron-sulfur cluster binding"/>
    <property type="evidence" value="ECO:0007669"/>
    <property type="project" value="UniProtKB-KW"/>
</dbReference>
<dbReference type="Proteomes" id="UP000002384">
    <property type="component" value="Chromosome"/>
</dbReference>